<comment type="caution">
    <text evidence="1">The sequence shown here is derived from an EMBL/GenBank/DDBJ whole genome shotgun (WGS) entry which is preliminary data.</text>
</comment>
<protein>
    <submittedName>
        <fullName evidence="1">Uncharacterized protein</fullName>
    </submittedName>
</protein>
<keyword evidence="2" id="KW-1185">Reference proteome</keyword>
<sequence length="442" mass="51284">MISSFLSYDEELLNSAYANVSLIADKAWTFDKEDPFQKLNQSLSIQNYKLTAKYRENGTYRTKSVRDVIPNSRLASYGNYEYNEDRESVYKSDDNSSPVSLPNFCWTEVTEPWMLPEVEKHFAWLTSGGVARSSRELSVTRIPEPDDVSKVGCGFKSHWEDYTHSRRLTGKKARTNHHEPSREVNLIGNTPAIELAYLGLESDPNEKSDNRYEYQRYTIENSMEMQLHVRVTSDAVRNLWKTGGSNARQQFLQQRMRLQCYSKLQQPCEQNCQGKERQQQFYYAVQYRPVILRTEYQARTEAYGVRKHLPPVLSPEVPEFFPKVPVMRYSSNKEQNANRVQYFPSLNERSYQNELFPYNRTYENTGVIYQSTGIPLLSATDTTTFIRPPQQWYQRVPPPPTQIQISGSSSNPIGCTSVQPLQTTTITHHPLQVANRRSFRPK</sequence>
<accession>A0AA40GEM7</accession>
<dbReference type="AlphaFoldDB" id="A0AA40GEM7"/>
<name>A0AA40GEM7_9HYME</name>
<dbReference type="EMBL" id="JAHYIQ010000001">
    <property type="protein sequence ID" value="KAK1136334.1"/>
    <property type="molecule type" value="Genomic_DNA"/>
</dbReference>
<gene>
    <name evidence="1" type="ORF">K0M31_000895</name>
</gene>
<evidence type="ECO:0000313" key="2">
    <source>
        <dbReference type="Proteomes" id="UP001177670"/>
    </source>
</evidence>
<dbReference type="Proteomes" id="UP001177670">
    <property type="component" value="Unassembled WGS sequence"/>
</dbReference>
<reference evidence="1" key="1">
    <citation type="submission" date="2021-10" db="EMBL/GenBank/DDBJ databases">
        <title>Melipona bicolor Genome sequencing and assembly.</title>
        <authorList>
            <person name="Araujo N.S."/>
            <person name="Arias M.C."/>
        </authorList>
    </citation>
    <scope>NUCLEOTIDE SEQUENCE</scope>
    <source>
        <strain evidence="1">USP_2M_L1-L4_2017</strain>
        <tissue evidence="1">Whole body</tissue>
    </source>
</reference>
<proteinExistence type="predicted"/>
<organism evidence="1 2">
    <name type="scientific">Melipona bicolor</name>
    <dbReference type="NCBI Taxonomy" id="60889"/>
    <lineage>
        <taxon>Eukaryota</taxon>
        <taxon>Metazoa</taxon>
        <taxon>Ecdysozoa</taxon>
        <taxon>Arthropoda</taxon>
        <taxon>Hexapoda</taxon>
        <taxon>Insecta</taxon>
        <taxon>Pterygota</taxon>
        <taxon>Neoptera</taxon>
        <taxon>Endopterygota</taxon>
        <taxon>Hymenoptera</taxon>
        <taxon>Apocrita</taxon>
        <taxon>Aculeata</taxon>
        <taxon>Apoidea</taxon>
        <taxon>Anthophila</taxon>
        <taxon>Apidae</taxon>
        <taxon>Melipona</taxon>
    </lineage>
</organism>
<evidence type="ECO:0000313" key="1">
    <source>
        <dbReference type="EMBL" id="KAK1136334.1"/>
    </source>
</evidence>